<evidence type="ECO:0000256" key="2">
    <source>
        <dbReference type="ARBA" id="ARBA00023136"/>
    </source>
</evidence>
<evidence type="ECO:0000256" key="1">
    <source>
        <dbReference type="ARBA" id="ARBA00004442"/>
    </source>
</evidence>
<dbReference type="EMBL" id="UFYD01000002">
    <property type="protein sequence ID" value="STF08866.1"/>
    <property type="molecule type" value="Genomic_DNA"/>
</dbReference>
<dbReference type="Proteomes" id="UP000254876">
    <property type="component" value="Unassembled WGS sequence"/>
</dbReference>
<protein>
    <submittedName>
        <fullName evidence="4">TonB dependent receptor</fullName>
    </submittedName>
</protein>
<keyword evidence="4" id="KW-0675">Receptor</keyword>
<evidence type="ECO:0000313" key="4">
    <source>
        <dbReference type="EMBL" id="STF08866.1"/>
    </source>
</evidence>
<organism evidence="4 5">
    <name type="scientific">Elizabethkingia anophelis</name>
    <dbReference type="NCBI Taxonomy" id="1117645"/>
    <lineage>
        <taxon>Bacteria</taxon>
        <taxon>Pseudomonadati</taxon>
        <taxon>Bacteroidota</taxon>
        <taxon>Flavobacteriia</taxon>
        <taxon>Flavobacteriales</taxon>
        <taxon>Weeksellaceae</taxon>
        <taxon>Elizabethkingia</taxon>
    </lineage>
</organism>
<dbReference type="InterPro" id="IPR036942">
    <property type="entry name" value="Beta-barrel_TonB_sf"/>
</dbReference>
<keyword evidence="3" id="KW-0998">Cell outer membrane</keyword>
<comment type="caution">
    <text evidence="4">The sequence shown here is derived from an EMBL/GenBank/DDBJ whole genome shotgun (WGS) entry which is preliminary data.</text>
</comment>
<reference evidence="4 5" key="1">
    <citation type="submission" date="2018-06" db="EMBL/GenBank/DDBJ databases">
        <authorList>
            <consortium name="Pathogen Informatics"/>
            <person name="Doyle S."/>
        </authorList>
    </citation>
    <scope>NUCLEOTIDE SEQUENCE [LARGE SCALE GENOMIC DNA]</scope>
    <source>
        <strain evidence="4 5">NCTC10588</strain>
    </source>
</reference>
<dbReference type="GO" id="GO:0009279">
    <property type="term" value="C:cell outer membrane"/>
    <property type="evidence" value="ECO:0007669"/>
    <property type="project" value="UniProtKB-SubCell"/>
</dbReference>
<evidence type="ECO:0000313" key="5">
    <source>
        <dbReference type="Proteomes" id="UP000254876"/>
    </source>
</evidence>
<name>A0A7Z7PYH7_9FLAO</name>
<evidence type="ECO:0000256" key="3">
    <source>
        <dbReference type="ARBA" id="ARBA00023237"/>
    </source>
</evidence>
<dbReference type="SUPFAM" id="SSF56935">
    <property type="entry name" value="Porins"/>
    <property type="match status" value="1"/>
</dbReference>
<accession>A0A7Z7PYH7</accession>
<gene>
    <name evidence="4" type="ORF">NCTC10588_04082</name>
</gene>
<dbReference type="AlphaFoldDB" id="A0A7Z7PYH7"/>
<proteinExistence type="predicted"/>
<sequence length="95" mass="10469">MGGRVVTDLSVGYKFNKSIRLTVGANNIFDVYPDLNYGPVNAKRPSGVDANGNITYPATPATIDLSNQNQFVYSRNVSQFGMNGRFLFARINLTF</sequence>
<comment type="subcellular location">
    <subcellularLocation>
        <location evidence="1">Cell outer membrane</location>
    </subcellularLocation>
</comment>
<keyword evidence="2" id="KW-0472">Membrane</keyword>
<dbReference type="Gene3D" id="2.40.170.20">
    <property type="entry name" value="TonB-dependent receptor, beta-barrel domain"/>
    <property type="match status" value="1"/>
</dbReference>